<keyword evidence="3" id="KW-1185">Reference proteome</keyword>
<protein>
    <recommendedName>
        <fullName evidence="1">Glycoside hydrolase 123 catalytic domain-containing protein</fullName>
    </recommendedName>
</protein>
<name>A0A1H7T744_OLID1</name>
<dbReference type="Pfam" id="PF13320">
    <property type="entry name" value="GH123_cat"/>
    <property type="match status" value="1"/>
</dbReference>
<dbReference type="RefSeq" id="WP_202907868.1">
    <property type="nucleotide sequence ID" value="NZ_FOAF01000004.1"/>
</dbReference>
<evidence type="ECO:0000313" key="3">
    <source>
        <dbReference type="Proteomes" id="UP000199421"/>
    </source>
</evidence>
<accession>A0A1H7T744</accession>
<dbReference type="AlphaFoldDB" id="A0A1H7T744"/>
<dbReference type="STRING" id="407022.SAMN05661044_03392"/>
<evidence type="ECO:0000313" key="2">
    <source>
        <dbReference type="EMBL" id="SEL80329.1"/>
    </source>
</evidence>
<gene>
    <name evidence="2" type="ORF">SAMN05661044_03392</name>
</gene>
<proteinExistence type="predicted"/>
<dbReference type="InterPro" id="IPR025150">
    <property type="entry name" value="GH123_cat"/>
</dbReference>
<evidence type="ECO:0000259" key="1">
    <source>
        <dbReference type="Pfam" id="PF13320"/>
    </source>
</evidence>
<reference evidence="3" key="1">
    <citation type="submission" date="2016-10" db="EMBL/GenBank/DDBJ databases">
        <authorList>
            <person name="Varghese N."/>
            <person name="Submissions S."/>
        </authorList>
    </citation>
    <scope>NUCLEOTIDE SEQUENCE [LARGE SCALE GENOMIC DNA]</scope>
    <source>
        <strain evidence="3">DSM 18733</strain>
    </source>
</reference>
<sequence length="566" mass="66406">MLRLEKIQFVLVLFFAFSLFNQVIAKGQNKAEENMQVWLTTSLKRIFPQSPADNSPILELDVARNSKISFQVGFHSNMKDQTQIACTIEAKELKPLVRYVGVVPLRHFNTDVRQEELDGIGYLPGLLPDPLYPLTKVDANPFASRSFWITLNIPSNMEPGEHNYGVKLSWKEGKEDKTKDLTLKLQVSPLVIKPRQNFHVTHWWRGEATSLYYKTDLYSERWWQLTRAQMKNLIEHGNDVAFIQNLFELREVFKNPCQMLIVNETSPGKYTFDWSIIKRFVGMCKELGFKKFEWGHLWLYWGVEDAMHVYTKRDGEYKLLWDKDLKATSPTYINFLEQYLPELHRFLQNEKILKDSYFHLSDEPWSEHVANYKRARDILRRIAPWMKVMDALSDVRYGREHLTDIPVPIISSAQDYIKEGIPHWVYYCTGPRDKWLNRLYDTPLAKIRMSGWLFYRFKALGFLHWGYNYWYKLDKEEALDPFQEGAGYAYPGIAAGDPFIVYPGPDGPYDSVRWEVFAESLQDYAILQSAGIDPNDLLLDPLKSYADFPKTEDWIKEALIKVLRKN</sequence>
<dbReference type="Proteomes" id="UP000199421">
    <property type="component" value="Unassembled WGS sequence"/>
</dbReference>
<organism evidence="2 3">
    <name type="scientific">Olivibacter domesticus</name>
    <name type="common">Pseudosphingobacterium domesticum</name>
    <dbReference type="NCBI Taxonomy" id="407022"/>
    <lineage>
        <taxon>Bacteria</taxon>
        <taxon>Pseudomonadati</taxon>
        <taxon>Bacteroidota</taxon>
        <taxon>Sphingobacteriia</taxon>
        <taxon>Sphingobacteriales</taxon>
        <taxon>Sphingobacteriaceae</taxon>
        <taxon>Olivibacter</taxon>
    </lineage>
</organism>
<dbReference type="EMBL" id="FOAF01000004">
    <property type="protein sequence ID" value="SEL80329.1"/>
    <property type="molecule type" value="Genomic_DNA"/>
</dbReference>
<feature type="domain" description="Glycoside hydrolase 123 catalytic" evidence="1">
    <location>
        <begin position="203"/>
        <end position="528"/>
    </location>
</feature>